<dbReference type="InterPro" id="IPR050155">
    <property type="entry name" value="HAD-like_hydrolase_sf"/>
</dbReference>
<dbReference type="PANTHER" id="PTHR43434:SF13">
    <property type="entry name" value="PHOSPHOGLYCOLATE PHOSPHATASE"/>
    <property type="match status" value="1"/>
</dbReference>
<comment type="caution">
    <text evidence="1">The sequence shown here is derived from an EMBL/GenBank/DDBJ whole genome shotgun (WGS) entry which is preliminary data.</text>
</comment>
<dbReference type="InterPro" id="IPR036412">
    <property type="entry name" value="HAD-like_sf"/>
</dbReference>
<protein>
    <submittedName>
        <fullName evidence="1">HAD family hydrolase</fullName>
    </submittedName>
</protein>
<keyword evidence="1" id="KW-0378">Hydrolase</keyword>
<dbReference type="InterPro" id="IPR041492">
    <property type="entry name" value="HAD_2"/>
</dbReference>
<evidence type="ECO:0000313" key="2">
    <source>
        <dbReference type="Proteomes" id="UP000714420"/>
    </source>
</evidence>
<dbReference type="InterPro" id="IPR023214">
    <property type="entry name" value="HAD_sf"/>
</dbReference>
<dbReference type="PANTHER" id="PTHR43434">
    <property type="entry name" value="PHOSPHOGLYCOLATE PHOSPHATASE"/>
    <property type="match status" value="1"/>
</dbReference>
<evidence type="ECO:0000313" key="1">
    <source>
        <dbReference type="EMBL" id="NPD92023.1"/>
    </source>
</evidence>
<name>A0ABX2AMB7_9BACT</name>
<accession>A0ABX2AMB7</accession>
<dbReference type="Gene3D" id="3.40.50.1000">
    <property type="entry name" value="HAD superfamily/HAD-like"/>
    <property type="match status" value="1"/>
</dbReference>
<dbReference type="Pfam" id="PF13419">
    <property type="entry name" value="HAD_2"/>
    <property type="match status" value="1"/>
</dbReference>
<dbReference type="GO" id="GO:0016787">
    <property type="term" value="F:hydrolase activity"/>
    <property type="evidence" value="ECO:0007669"/>
    <property type="project" value="UniProtKB-KW"/>
</dbReference>
<organism evidence="1 2">
    <name type="scientific">Xylanibacter muris</name>
    <dbReference type="NCBI Taxonomy" id="2736290"/>
    <lineage>
        <taxon>Bacteria</taxon>
        <taxon>Pseudomonadati</taxon>
        <taxon>Bacteroidota</taxon>
        <taxon>Bacteroidia</taxon>
        <taxon>Bacteroidales</taxon>
        <taxon>Prevotellaceae</taxon>
        <taxon>Xylanibacter</taxon>
    </lineage>
</organism>
<proteinExistence type="predicted"/>
<dbReference type="RefSeq" id="WP_172275379.1">
    <property type="nucleotide sequence ID" value="NZ_CASGMU010000004.1"/>
</dbReference>
<dbReference type="Proteomes" id="UP000714420">
    <property type="component" value="Unassembled WGS sequence"/>
</dbReference>
<keyword evidence="2" id="KW-1185">Reference proteome</keyword>
<reference evidence="1 2" key="1">
    <citation type="submission" date="2020-05" db="EMBL/GenBank/DDBJ databases">
        <title>Distinct polysaccharide utilization as determinants for interspecies competition between intestinal Prevotella spp.</title>
        <authorList>
            <person name="Galvez E.J.C."/>
            <person name="Iljazovic A."/>
            <person name="Strowig T."/>
        </authorList>
    </citation>
    <scope>NUCLEOTIDE SEQUENCE [LARGE SCALE GENOMIC DNA]</scope>
    <source>
        <strain evidence="1 2">PMUR</strain>
    </source>
</reference>
<sequence length="173" mass="19921">MGTNCRKIILFDMDMTLVNSSIAKQYGRNYKEVQKHISEFSVFDGIKEVIEQLSKQHLIYIVSGNVGSTVKKVIQYFNLNIPLENVYGYRQGYPMENLARKKKVMQVALDNILQTHNISKSDIIYIGDEVDDYKACLEYGVEFVGCLWGNEELKQISEICTINHPKEIFDIVL</sequence>
<dbReference type="SUPFAM" id="SSF56784">
    <property type="entry name" value="HAD-like"/>
    <property type="match status" value="1"/>
</dbReference>
<dbReference type="EMBL" id="JABKKF010000005">
    <property type="protein sequence ID" value="NPD92023.1"/>
    <property type="molecule type" value="Genomic_DNA"/>
</dbReference>
<gene>
    <name evidence="1" type="ORF">HPS56_06590</name>
</gene>